<evidence type="ECO:0000256" key="1">
    <source>
        <dbReference type="ARBA" id="ARBA00004651"/>
    </source>
</evidence>
<dbReference type="EMBL" id="JACHVY010000001">
    <property type="protein sequence ID" value="MBB2901072.1"/>
    <property type="molecule type" value="Genomic_DNA"/>
</dbReference>
<comment type="caution">
    <text evidence="9">The sequence shown here is derived from an EMBL/GenBank/DDBJ whole genome shotgun (WGS) entry which is preliminary data.</text>
</comment>
<feature type="transmembrane region" description="Helical" evidence="7">
    <location>
        <begin position="115"/>
        <end position="138"/>
    </location>
</feature>
<keyword evidence="4 7" id="KW-0812">Transmembrane</keyword>
<dbReference type="Proteomes" id="UP000533269">
    <property type="component" value="Unassembled WGS sequence"/>
</dbReference>
<protein>
    <submittedName>
        <fullName evidence="9">sn-glycerol 3-phosphate transport system permease protein</fullName>
    </submittedName>
</protein>
<dbReference type="CDD" id="cd06261">
    <property type="entry name" value="TM_PBP2"/>
    <property type="match status" value="1"/>
</dbReference>
<dbReference type="InterPro" id="IPR000515">
    <property type="entry name" value="MetI-like"/>
</dbReference>
<organism evidence="9 10">
    <name type="scientific">Kineococcus radiotolerans</name>
    <dbReference type="NCBI Taxonomy" id="131568"/>
    <lineage>
        <taxon>Bacteria</taxon>
        <taxon>Bacillati</taxon>
        <taxon>Actinomycetota</taxon>
        <taxon>Actinomycetes</taxon>
        <taxon>Kineosporiales</taxon>
        <taxon>Kineosporiaceae</taxon>
        <taxon>Kineococcus</taxon>
    </lineage>
</organism>
<evidence type="ECO:0000259" key="8">
    <source>
        <dbReference type="PROSITE" id="PS50928"/>
    </source>
</evidence>
<dbReference type="Pfam" id="PF00528">
    <property type="entry name" value="BPD_transp_1"/>
    <property type="match status" value="1"/>
</dbReference>
<dbReference type="PANTHER" id="PTHR30193:SF37">
    <property type="entry name" value="INNER MEMBRANE ABC TRANSPORTER PERMEASE PROTEIN YCJO"/>
    <property type="match status" value="1"/>
</dbReference>
<evidence type="ECO:0000256" key="3">
    <source>
        <dbReference type="ARBA" id="ARBA00022475"/>
    </source>
</evidence>
<comment type="subcellular location">
    <subcellularLocation>
        <location evidence="1 7">Cell membrane</location>
        <topology evidence="1 7">Multi-pass membrane protein</topology>
    </subcellularLocation>
</comment>
<evidence type="ECO:0000256" key="6">
    <source>
        <dbReference type="ARBA" id="ARBA00023136"/>
    </source>
</evidence>
<comment type="similarity">
    <text evidence="7">Belongs to the binding-protein-dependent transport system permease family.</text>
</comment>
<feature type="transmembrane region" description="Helical" evidence="7">
    <location>
        <begin position="276"/>
        <end position="299"/>
    </location>
</feature>
<accession>A0A7W4TLF4</accession>
<dbReference type="RefSeq" id="WP_183391066.1">
    <property type="nucleotide sequence ID" value="NZ_JACHVY010000001.1"/>
</dbReference>
<reference evidence="9 10" key="2">
    <citation type="submission" date="2020-08" db="EMBL/GenBank/DDBJ databases">
        <authorList>
            <person name="Partida-Martinez L."/>
            <person name="Huntemann M."/>
            <person name="Clum A."/>
            <person name="Wang J."/>
            <person name="Palaniappan K."/>
            <person name="Ritter S."/>
            <person name="Chen I.-M."/>
            <person name="Stamatis D."/>
            <person name="Reddy T."/>
            <person name="O'Malley R."/>
            <person name="Daum C."/>
            <person name="Shapiro N."/>
            <person name="Ivanova N."/>
            <person name="Kyrpides N."/>
            <person name="Woyke T."/>
        </authorList>
    </citation>
    <scope>NUCLEOTIDE SEQUENCE [LARGE SCALE GENOMIC DNA]</scope>
    <source>
        <strain evidence="9 10">AS2.23</strain>
    </source>
</reference>
<keyword evidence="5 7" id="KW-1133">Transmembrane helix</keyword>
<evidence type="ECO:0000256" key="4">
    <source>
        <dbReference type="ARBA" id="ARBA00022692"/>
    </source>
</evidence>
<keyword evidence="3" id="KW-1003">Cell membrane</keyword>
<dbReference type="InterPro" id="IPR051393">
    <property type="entry name" value="ABC_transporter_permease"/>
</dbReference>
<evidence type="ECO:0000256" key="7">
    <source>
        <dbReference type="RuleBase" id="RU363032"/>
    </source>
</evidence>
<keyword evidence="6 7" id="KW-0472">Membrane</keyword>
<feature type="domain" description="ABC transmembrane type-1" evidence="8">
    <location>
        <begin position="81"/>
        <end position="295"/>
    </location>
</feature>
<gene>
    <name evidence="9" type="ORF">FHR75_001860</name>
</gene>
<evidence type="ECO:0000256" key="2">
    <source>
        <dbReference type="ARBA" id="ARBA00022448"/>
    </source>
</evidence>
<sequence>MTTLHRVPAARPRTTPWRSWGTFLLLAGPNVALLVLFVYKPLIQNVQYSLLHWNLGSDTATAIGLENYRNYFSDPKTPAVLLTTLVFAVVTVGGCMAIGLALARLLDRELHGRTFVRAAVFAPYVLSGVAVGMCWLFVFDPQYGLVSGLLRGLGLTSPNWYNDPDWALAMVCIVYLWKYVGYVAIIYLAALQSVPGDLLEAAQIDGASPLRTFWSIVFPLLSPTTLFLSVTVFIESNSGGSFDIIRAMTKGGPLEGTTTMVYQVYQEAFVDGSAGYASAIATLLFLGLLAVTLVQMVFVERKVHYR</sequence>
<dbReference type="Gene3D" id="1.10.3720.10">
    <property type="entry name" value="MetI-like"/>
    <property type="match status" value="1"/>
</dbReference>
<evidence type="ECO:0000256" key="5">
    <source>
        <dbReference type="ARBA" id="ARBA00022989"/>
    </source>
</evidence>
<evidence type="ECO:0000313" key="10">
    <source>
        <dbReference type="Proteomes" id="UP000533269"/>
    </source>
</evidence>
<dbReference type="GO" id="GO:0055085">
    <property type="term" value="P:transmembrane transport"/>
    <property type="evidence" value="ECO:0007669"/>
    <property type="project" value="InterPro"/>
</dbReference>
<evidence type="ECO:0000313" key="9">
    <source>
        <dbReference type="EMBL" id="MBB2901072.1"/>
    </source>
</evidence>
<dbReference type="PANTHER" id="PTHR30193">
    <property type="entry name" value="ABC TRANSPORTER PERMEASE PROTEIN"/>
    <property type="match status" value="1"/>
</dbReference>
<dbReference type="GO" id="GO:0005886">
    <property type="term" value="C:plasma membrane"/>
    <property type="evidence" value="ECO:0007669"/>
    <property type="project" value="UniProtKB-SubCell"/>
</dbReference>
<feature type="transmembrane region" description="Helical" evidence="7">
    <location>
        <begin position="79"/>
        <end position="103"/>
    </location>
</feature>
<proteinExistence type="inferred from homology"/>
<feature type="transmembrane region" description="Helical" evidence="7">
    <location>
        <begin position="212"/>
        <end position="234"/>
    </location>
</feature>
<feature type="transmembrane region" description="Helical" evidence="7">
    <location>
        <begin position="166"/>
        <end position="191"/>
    </location>
</feature>
<reference evidence="9 10" key="1">
    <citation type="submission" date="2020-08" db="EMBL/GenBank/DDBJ databases">
        <title>The Agave Microbiome: Exploring the role of microbial communities in plant adaptations to desert environments.</title>
        <authorList>
            <person name="Partida-Martinez L.P."/>
        </authorList>
    </citation>
    <scope>NUCLEOTIDE SEQUENCE [LARGE SCALE GENOMIC DNA]</scope>
    <source>
        <strain evidence="9 10">AS2.23</strain>
    </source>
</reference>
<dbReference type="InterPro" id="IPR035906">
    <property type="entry name" value="MetI-like_sf"/>
</dbReference>
<keyword evidence="2 7" id="KW-0813">Transport</keyword>
<dbReference type="PROSITE" id="PS50928">
    <property type="entry name" value="ABC_TM1"/>
    <property type="match status" value="1"/>
</dbReference>
<dbReference type="SUPFAM" id="SSF161098">
    <property type="entry name" value="MetI-like"/>
    <property type="match status" value="1"/>
</dbReference>
<name>A0A7W4TLF4_KINRA</name>
<dbReference type="AlphaFoldDB" id="A0A7W4TLF4"/>
<feature type="transmembrane region" description="Helical" evidence="7">
    <location>
        <begin position="20"/>
        <end position="39"/>
    </location>
</feature>